<dbReference type="Proteomes" id="UP000610862">
    <property type="component" value="Unassembled WGS sequence"/>
</dbReference>
<dbReference type="PANTHER" id="PTHR37308:SF1">
    <property type="entry name" value="POLYPRENYL-PHOSPHATE TRANSPORTER"/>
    <property type="match status" value="1"/>
</dbReference>
<evidence type="ECO:0000313" key="3">
    <source>
        <dbReference type="Proteomes" id="UP000610862"/>
    </source>
</evidence>
<gene>
    <name evidence="2" type="ORF">H8692_05010</name>
</gene>
<dbReference type="EMBL" id="JACRTA010000001">
    <property type="protein sequence ID" value="MBC8568128.1"/>
    <property type="molecule type" value="Genomic_DNA"/>
</dbReference>
<dbReference type="InterPro" id="IPR007163">
    <property type="entry name" value="VCA0040-like"/>
</dbReference>
<name>A0A926I9G1_9FIRM</name>
<evidence type="ECO:0000313" key="2">
    <source>
        <dbReference type="EMBL" id="MBC8568128.1"/>
    </source>
</evidence>
<keyword evidence="3" id="KW-1185">Reference proteome</keyword>
<accession>A0A926I9G1</accession>
<comment type="caution">
    <text evidence="2">The sequence shown here is derived from an EMBL/GenBank/DDBJ whole genome shotgun (WGS) entry which is preliminary data.</text>
</comment>
<sequence>MEYFKNLIFGLLIGIANAIPGVSGGTMAVILNIYDKIMYSLSLKNIKNHLKFLIPLAVGAIVGIYGLSNVIVKAMENYPVILKFCFIGLVLGSIPALYKRAKGETFHKKNWIFFILALAFMIFLFFVNSEAAANKSIEEFGGLSFWLCGWLFFTAAVGMIAMILPGVSGSLVLLLFGTYAAVMEAIATFNIALIAVIGLGLIAGGITGVKVIKQMLKFHPQALYFGILGLMVGSIFVLRPGFTFDIQGLIAITGLIVFTLMAYLLSSRK</sequence>
<feature type="transmembrane region" description="Helical" evidence="1">
    <location>
        <begin position="223"/>
        <end position="242"/>
    </location>
</feature>
<feature type="transmembrane region" description="Helical" evidence="1">
    <location>
        <begin position="248"/>
        <end position="266"/>
    </location>
</feature>
<proteinExistence type="predicted"/>
<feature type="transmembrane region" description="Helical" evidence="1">
    <location>
        <begin position="78"/>
        <end position="98"/>
    </location>
</feature>
<organism evidence="2 3">
    <name type="scientific">Lentihominibacter hominis</name>
    <dbReference type="NCBI Taxonomy" id="2763645"/>
    <lineage>
        <taxon>Bacteria</taxon>
        <taxon>Bacillati</taxon>
        <taxon>Bacillota</taxon>
        <taxon>Clostridia</taxon>
        <taxon>Peptostreptococcales</taxon>
        <taxon>Anaerovoracaceae</taxon>
        <taxon>Lentihominibacter</taxon>
    </lineage>
</organism>
<evidence type="ECO:0000256" key="1">
    <source>
        <dbReference type="SAM" id="Phobius"/>
    </source>
</evidence>
<feature type="transmembrane region" description="Helical" evidence="1">
    <location>
        <begin position="140"/>
        <end position="164"/>
    </location>
</feature>
<protein>
    <submittedName>
        <fullName evidence="2">DUF368 domain-containing protein</fullName>
    </submittedName>
</protein>
<dbReference type="AlphaFoldDB" id="A0A926I9G1"/>
<dbReference type="Pfam" id="PF04018">
    <property type="entry name" value="VCA0040-like"/>
    <property type="match status" value="1"/>
</dbReference>
<keyword evidence="1" id="KW-0812">Transmembrane</keyword>
<feature type="transmembrane region" description="Helical" evidence="1">
    <location>
        <begin position="6"/>
        <end position="31"/>
    </location>
</feature>
<reference evidence="2" key="1">
    <citation type="submission" date="2020-08" db="EMBL/GenBank/DDBJ databases">
        <title>Genome public.</title>
        <authorList>
            <person name="Liu C."/>
            <person name="Sun Q."/>
        </authorList>
    </citation>
    <scope>NUCLEOTIDE SEQUENCE</scope>
    <source>
        <strain evidence="2">NSJ-24</strain>
    </source>
</reference>
<feature type="transmembrane region" description="Helical" evidence="1">
    <location>
        <begin position="110"/>
        <end position="128"/>
    </location>
</feature>
<dbReference type="PANTHER" id="PTHR37308">
    <property type="entry name" value="INTEGRAL MEMBRANE PROTEIN"/>
    <property type="match status" value="1"/>
</dbReference>
<feature type="transmembrane region" description="Helical" evidence="1">
    <location>
        <begin position="52"/>
        <end position="72"/>
    </location>
</feature>
<keyword evidence="1" id="KW-1133">Transmembrane helix</keyword>
<keyword evidence="1" id="KW-0472">Membrane</keyword>
<dbReference type="RefSeq" id="WP_177269635.1">
    <property type="nucleotide sequence ID" value="NZ_JACRTA010000001.1"/>
</dbReference>